<comment type="caution">
    <text evidence="1">The sequence shown here is derived from an EMBL/GenBank/DDBJ whole genome shotgun (WGS) entry which is preliminary data.</text>
</comment>
<dbReference type="Proteomes" id="UP001529510">
    <property type="component" value="Unassembled WGS sequence"/>
</dbReference>
<dbReference type="EMBL" id="JAMKFB020000005">
    <property type="protein sequence ID" value="KAL0192065.1"/>
    <property type="molecule type" value="Genomic_DNA"/>
</dbReference>
<evidence type="ECO:0000313" key="1">
    <source>
        <dbReference type="EMBL" id="KAL0192065.1"/>
    </source>
</evidence>
<proteinExistence type="predicted"/>
<evidence type="ECO:0000313" key="2">
    <source>
        <dbReference type="Proteomes" id="UP001529510"/>
    </source>
</evidence>
<feature type="non-terminal residue" evidence="1">
    <location>
        <position position="189"/>
    </location>
</feature>
<protein>
    <submittedName>
        <fullName evidence="1">Uncharacterized protein</fullName>
    </submittedName>
</protein>
<reference evidence="1 2" key="1">
    <citation type="submission" date="2024-05" db="EMBL/GenBank/DDBJ databases">
        <title>Genome sequencing and assembly of Indian major carp, Cirrhinus mrigala (Hamilton, 1822).</title>
        <authorList>
            <person name="Mohindra V."/>
            <person name="Chowdhury L.M."/>
            <person name="Lal K."/>
            <person name="Jena J.K."/>
        </authorList>
    </citation>
    <scope>NUCLEOTIDE SEQUENCE [LARGE SCALE GENOMIC DNA]</scope>
    <source>
        <strain evidence="1">CM1030</strain>
        <tissue evidence="1">Blood</tissue>
    </source>
</reference>
<dbReference type="AlphaFoldDB" id="A0ABD0R2P6"/>
<organism evidence="1 2">
    <name type="scientific">Cirrhinus mrigala</name>
    <name type="common">Mrigala</name>
    <dbReference type="NCBI Taxonomy" id="683832"/>
    <lineage>
        <taxon>Eukaryota</taxon>
        <taxon>Metazoa</taxon>
        <taxon>Chordata</taxon>
        <taxon>Craniata</taxon>
        <taxon>Vertebrata</taxon>
        <taxon>Euteleostomi</taxon>
        <taxon>Actinopterygii</taxon>
        <taxon>Neopterygii</taxon>
        <taxon>Teleostei</taxon>
        <taxon>Ostariophysi</taxon>
        <taxon>Cypriniformes</taxon>
        <taxon>Cyprinidae</taxon>
        <taxon>Labeoninae</taxon>
        <taxon>Labeonini</taxon>
        <taxon>Cirrhinus</taxon>
    </lineage>
</organism>
<dbReference type="InterPro" id="IPR043502">
    <property type="entry name" value="DNA/RNA_pol_sf"/>
</dbReference>
<feature type="non-terminal residue" evidence="1">
    <location>
        <position position="1"/>
    </location>
</feature>
<name>A0ABD0R2P6_CIRMR</name>
<dbReference type="SUPFAM" id="SSF56672">
    <property type="entry name" value="DNA/RNA polymerases"/>
    <property type="match status" value="1"/>
</dbReference>
<gene>
    <name evidence="1" type="ORF">M9458_010361</name>
</gene>
<keyword evidence="2" id="KW-1185">Reference proteome</keyword>
<accession>A0ABD0R2P6</accession>
<sequence>DAEKMAFLDSLVSPKGLFVPAMDGFAERFSEAQKALQEGCRQKAPITQPAKPAKRHLYPKLSFAKLKPFPSWLMAWAAILGMPSWVLNMTKRGYSLQFTRRPPCFRGIIQTLVPDNDAHVLRHEVQKLLANGAVETVPSANSASGFFSHYFLIPKKDGELRPFLDLRHLNRSLMRQPFRMLTLKQILLQ</sequence>
<dbReference type="Gene3D" id="3.10.10.10">
    <property type="entry name" value="HIV Type 1 Reverse Transcriptase, subunit A, domain 1"/>
    <property type="match status" value="1"/>
</dbReference>